<keyword evidence="1" id="KW-0175">Coiled coil</keyword>
<dbReference type="EMBL" id="SDMP01000018">
    <property type="protein sequence ID" value="RYQ96564.1"/>
    <property type="molecule type" value="Genomic_DNA"/>
</dbReference>
<keyword evidence="3" id="KW-1185">Reference proteome</keyword>
<gene>
    <name evidence="2" type="ORF">Ahy_B08g092360</name>
</gene>
<dbReference type="Proteomes" id="UP000289738">
    <property type="component" value="Chromosome B08"/>
</dbReference>
<protein>
    <submittedName>
        <fullName evidence="2">Uncharacterized protein</fullName>
    </submittedName>
</protein>
<dbReference type="AlphaFoldDB" id="A0A444Y3Q7"/>
<feature type="coiled-coil region" evidence="1">
    <location>
        <begin position="50"/>
        <end position="84"/>
    </location>
</feature>
<accession>A0A444Y3Q7</accession>
<comment type="caution">
    <text evidence="2">The sequence shown here is derived from an EMBL/GenBank/DDBJ whole genome shotgun (WGS) entry which is preliminary data.</text>
</comment>
<proteinExistence type="predicted"/>
<evidence type="ECO:0000256" key="1">
    <source>
        <dbReference type="SAM" id="Coils"/>
    </source>
</evidence>
<evidence type="ECO:0000313" key="3">
    <source>
        <dbReference type="Proteomes" id="UP000289738"/>
    </source>
</evidence>
<name>A0A444Y3Q7_ARAHY</name>
<organism evidence="2 3">
    <name type="scientific">Arachis hypogaea</name>
    <name type="common">Peanut</name>
    <dbReference type="NCBI Taxonomy" id="3818"/>
    <lineage>
        <taxon>Eukaryota</taxon>
        <taxon>Viridiplantae</taxon>
        <taxon>Streptophyta</taxon>
        <taxon>Embryophyta</taxon>
        <taxon>Tracheophyta</taxon>
        <taxon>Spermatophyta</taxon>
        <taxon>Magnoliopsida</taxon>
        <taxon>eudicotyledons</taxon>
        <taxon>Gunneridae</taxon>
        <taxon>Pentapetalae</taxon>
        <taxon>rosids</taxon>
        <taxon>fabids</taxon>
        <taxon>Fabales</taxon>
        <taxon>Fabaceae</taxon>
        <taxon>Papilionoideae</taxon>
        <taxon>50 kb inversion clade</taxon>
        <taxon>dalbergioids sensu lato</taxon>
        <taxon>Dalbergieae</taxon>
        <taxon>Pterocarpus clade</taxon>
        <taxon>Arachis</taxon>
    </lineage>
</organism>
<reference evidence="2 3" key="1">
    <citation type="submission" date="2019-01" db="EMBL/GenBank/DDBJ databases">
        <title>Sequencing of cultivated peanut Arachis hypogaea provides insights into genome evolution and oil improvement.</title>
        <authorList>
            <person name="Chen X."/>
        </authorList>
    </citation>
    <scope>NUCLEOTIDE SEQUENCE [LARGE SCALE GENOMIC DNA]</scope>
    <source>
        <strain evidence="3">cv. Fuhuasheng</strain>
        <tissue evidence="2">Leaves</tissue>
    </source>
</reference>
<evidence type="ECO:0000313" key="2">
    <source>
        <dbReference type="EMBL" id="RYQ96564.1"/>
    </source>
</evidence>
<sequence>MGPPSVVCFIFGVEERFGESSCGVEIRPLIDFDALHVGRLGFVLGDSGKLRDALDLVNQLGEKLKEAEVSLKKFGEEKVVLEARIVGLGVEKKQAEDDKENHGLEMFAAGFDRAVEQAKFLMPDGDLSRIDPCKVIVGGELVEDDDDVKGQGENPAS</sequence>